<keyword evidence="5" id="KW-0479">Metal-binding</keyword>
<comment type="caution">
    <text evidence="13">The sequence shown here is derived from an EMBL/GenBank/DDBJ whole genome shotgun (WGS) entry which is preliminary data.</text>
</comment>
<feature type="domain" description="Desulfoferrodoxin ferrous iron-binding" evidence="11">
    <location>
        <begin position="38"/>
        <end position="122"/>
    </location>
</feature>
<feature type="domain" description="Desulfoferrodoxin N-terminal" evidence="12">
    <location>
        <begin position="2"/>
        <end position="31"/>
    </location>
</feature>
<evidence type="ECO:0000259" key="11">
    <source>
        <dbReference type="Pfam" id="PF01880"/>
    </source>
</evidence>
<dbReference type="GO" id="GO:0005506">
    <property type="term" value="F:iron ion binding"/>
    <property type="evidence" value="ECO:0007669"/>
    <property type="project" value="InterPro"/>
</dbReference>
<keyword evidence="14" id="KW-1185">Reference proteome</keyword>
<evidence type="ECO:0000256" key="1">
    <source>
        <dbReference type="ARBA" id="ARBA00005941"/>
    </source>
</evidence>
<keyword evidence="7" id="KW-0408">Iron</keyword>
<dbReference type="SUPFAM" id="SSF49367">
    <property type="entry name" value="Superoxide reductase-like"/>
    <property type="match status" value="1"/>
</dbReference>
<dbReference type="InterPro" id="IPR051233">
    <property type="entry name" value="Desulfoferrodoxin_SOR"/>
</dbReference>
<dbReference type="GO" id="GO:0050605">
    <property type="term" value="F:superoxide reductase activity"/>
    <property type="evidence" value="ECO:0007669"/>
    <property type="project" value="UniProtKB-EC"/>
</dbReference>
<dbReference type="InterPro" id="IPR036073">
    <property type="entry name" value="Desulfoferrodoxin_Fe-bd_dom_sf"/>
</dbReference>
<proteinExistence type="inferred from homology"/>
<evidence type="ECO:0000256" key="8">
    <source>
        <dbReference type="ARBA" id="ARBA00024690"/>
    </source>
</evidence>
<evidence type="ECO:0000256" key="9">
    <source>
        <dbReference type="ARBA" id="ARBA00031398"/>
    </source>
</evidence>
<evidence type="ECO:0000313" key="14">
    <source>
        <dbReference type="Proteomes" id="UP000295515"/>
    </source>
</evidence>
<reference evidence="13 14" key="1">
    <citation type="submission" date="2019-03" db="EMBL/GenBank/DDBJ databases">
        <title>Genomic Encyclopedia of Type Strains, Phase IV (KMG-IV): sequencing the most valuable type-strain genomes for metagenomic binning, comparative biology and taxonomic classification.</title>
        <authorList>
            <person name="Goeker M."/>
        </authorList>
    </citation>
    <scope>NUCLEOTIDE SEQUENCE [LARGE SCALE GENOMIC DNA]</scope>
    <source>
        <strain evidence="13 14">DSM 29487</strain>
    </source>
</reference>
<protein>
    <recommendedName>
        <fullName evidence="3">Desulfoferrodoxin</fullName>
        <ecNumber evidence="2">1.15.1.2</ecNumber>
    </recommendedName>
    <alternativeName>
        <fullName evidence="9">Superoxide reductase</fullName>
    </alternativeName>
</protein>
<evidence type="ECO:0000256" key="6">
    <source>
        <dbReference type="ARBA" id="ARBA00022982"/>
    </source>
</evidence>
<accession>A0A4R3Z8Z7</accession>
<evidence type="ECO:0000313" key="13">
    <source>
        <dbReference type="EMBL" id="TCW03113.1"/>
    </source>
</evidence>
<evidence type="ECO:0000256" key="3">
    <source>
        <dbReference type="ARBA" id="ARBA00014839"/>
    </source>
</evidence>
<organism evidence="13 14">
    <name type="scientific">Longibaculum muris</name>
    <dbReference type="NCBI Taxonomy" id="1796628"/>
    <lineage>
        <taxon>Bacteria</taxon>
        <taxon>Bacillati</taxon>
        <taxon>Bacillota</taxon>
        <taxon>Erysipelotrichia</taxon>
        <taxon>Erysipelotrichales</taxon>
        <taxon>Coprobacillaceae</taxon>
        <taxon>Longibaculum</taxon>
    </lineage>
</organism>
<gene>
    <name evidence="13" type="ORF">EDD60_101420</name>
</gene>
<dbReference type="Pfam" id="PF01880">
    <property type="entry name" value="Desulfoferrodox"/>
    <property type="match status" value="1"/>
</dbReference>
<evidence type="ECO:0000256" key="5">
    <source>
        <dbReference type="ARBA" id="ARBA00022723"/>
    </source>
</evidence>
<evidence type="ECO:0000256" key="4">
    <source>
        <dbReference type="ARBA" id="ARBA00022448"/>
    </source>
</evidence>
<evidence type="ECO:0000256" key="7">
    <source>
        <dbReference type="ARBA" id="ARBA00023004"/>
    </source>
</evidence>
<dbReference type="Proteomes" id="UP000295515">
    <property type="component" value="Unassembled WGS sequence"/>
</dbReference>
<sequence>MKLFKCNHCGNVVEKIVDSGVGVVCCGEPMVELTANTTDAALEKHVPVLSIDGDILTAKVGEVAHPMTKEHLITTIIAVLGNKVMRVDLTDADEPVATFALGGYKGTVEVYEYCNLHGLWKAEIEA</sequence>
<dbReference type="InterPro" id="IPR002742">
    <property type="entry name" value="Desulfoferrodoxin_Fe-bd_dom"/>
</dbReference>
<evidence type="ECO:0000259" key="12">
    <source>
        <dbReference type="Pfam" id="PF06397"/>
    </source>
</evidence>
<dbReference type="Gene3D" id="2.60.40.730">
    <property type="entry name" value="SOR catalytic domain"/>
    <property type="match status" value="1"/>
</dbReference>
<dbReference type="PANTHER" id="PTHR36541">
    <property type="entry name" value="SUPEROXIDE REDUCTASE-RELATED"/>
    <property type="match status" value="1"/>
</dbReference>
<dbReference type="AlphaFoldDB" id="A0A4R3Z8Z7"/>
<dbReference type="Pfam" id="PF06397">
    <property type="entry name" value="Desulfoferrod_N"/>
    <property type="match status" value="1"/>
</dbReference>
<dbReference type="EMBL" id="SMCQ01000001">
    <property type="protein sequence ID" value="TCW03113.1"/>
    <property type="molecule type" value="Genomic_DNA"/>
</dbReference>
<dbReference type="InterPro" id="IPR004462">
    <property type="entry name" value="Desulfoferrodoxin_N"/>
</dbReference>
<comment type="catalytic activity">
    <reaction evidence="10">
        <text>reduced [rubredoxin] + superoxide + 2 H(+) = oxidized [rubredoxin] + H2O2</text>
        <dbReference type="Rhea" id="RHEA:21324"/>
        <dbReference type="Rhea" id="RHEA-COMP:10302"/>
        <dbReference type="Rhea" id="RHEA-COMP:10303"/>
        <dbReference type="ChEBI" id="CHEBI:15378"/>
        <dbReference type="ChEBI" id="CHEBI:16240"/>
        <dbReference type="ChEBI" id="CHEBI:18421"/>
        <dbReference type="ChEBI" id="CHEBI:29033"/>
        <dbReference type="ChEBI" id="CHEBI:29034"/>
        <dbReference type="EC" id="1.15.1.2"/>
    </reaction>
</comment>
<name>A0A4R3Z8Z7_9FIRM</name>
<comment type="similarity">
    <text evidence="1">Belongs to the desulfoferrodoxin family.</text>
</comment>
<dbReference type="RefSeq" id="WP_066444695.1">
    <property type="nucleotide sequence ID" value="NZ_CAUWFI010000018.1"/>
</dbReference>
<evidence type="ECO:0000256" key="2">
    <source>
        <dbReference type="ARBA" id="ARBA00012679"/>
    </source>
</evidence>
<dbReference type="EC" id="1.15.1.2" evidence="2"/>
<keyword evidence="6" id="KW-0249">Electron transport</keyword>
<evidence type="ECO:0000256" key="10">
    <source>
        <dbReference type="ARBA" id="ARBA00047448"/>
    </source>
</evidence>
<keyword evidence="4" id="KW-0813">Transport</keyword>
<dbReference type="GeneID" id="98914237"/>
<dbReference type="PANTHER" id="PTHR36541:SF1">
    <property type="entry name" value="SUPEROXIDE REDUCTASE-RELATED"/>
    <property type="match status" value="1"/>
</dbReference>
<dbReference type="SUPFAM" id="SSF57802">
    <property type="entry name" value="Rubredoxin-like"/>
    <property type="match status" value="1"/>
</dbReference>
<comment type="function">
    <text evidence="8">Catalyzes the one-electron reduction of superoxide anion radical to hydrogen peroxide at a nonheme ferrous iron center. Plays a fundamental role in case of oxidative stress via its superoxide detoxification activity.</text>
</comment>